<evidence type="ECO:0000256" key="1">
    <source>
        <dbReference type="ARBA" id="ARBA00023186"/>
    </source>
</evidence>
<dbReference type="Pfam" id="PF01556">
    <property type="entry name" value="DnaJ_C"/>
    <property type="match status" value="2"/>
</dbReference>
<feature type="domain" description="J" evidence="2">
    <location>
        <begin position="15"/>
        <end position="79"/>
    </location>
</feature>
<dbReference type="Proteomes" id="UP000053105">
    <property type="component" value="Unassembled WGS sequence"/>
</dbReference>
<reference evidence="3 4" key="1">
    <citation type="submission" date="2015-07" db="EMBL/GenBank/DDBJ databases">
        <title>The genome of Melipona quadrifasciata.</title>
        <authorList>
            <person name="Pan H."/>
            <person name="Kapheim K."/>
        </authorList>
    </citation>
    <scope>NUCLEOTIDE SEQUENCE [LARGE SCALE GENOMIC DNA]</scope>
    <source>
        <strain evidence="3">0111107301</strain>
        <tissue evidence="3">Whole body</tissue>
    </source>
</reference>
<evidence type="ECO:0000313" key="4">
    <source>
        <dbReference type="Proteomes" id="UP000053105"/>
    </source>
</evidence>
<dbReference type="CDD" id="cd10747">
    <property type="entry name" value="DnaJ_C"/>
    <property type="match status" value="1"/>
</dbReference>
<dbReference type="GO" id="GO:0051082">
    <property type="term" value="F:unfolded protein binding"/>
    <property type="evidence" value="ECO:0007669"/>
    <property type="project" value="InterPro"/>
</dbReference>
<dbReference type="InterPro" id="IPR002939">
    <property type="entry name" value="DnaJ_C"/>
</dbReference>
<dbReference type="OrthoDB" id="550424at2759"/>
<dbReference type="GO" id="GO:0005829">
    <property type="term" value="C:cytosol"/>
    <property type="evidence" value="ECO:0007669"/>
    <property type="project" value="TreeGrafter"/>
</dbReference>
<organism evidence="3 4">
    <name type="scientific">Melipona quadrifasciata</name>
    <dbReference type="NCBI Taxonomy" id="166423"/>
    <lineage>
        <taxon>Eukaryota</taxon>
        <taxon>Metazoa</taxon>
        <taxon>Ecdysozoa</taxon>
        <taxon>Arthropoda</taxon>
        <taxon>Hexapoda</taxon>
        <taxon>Insecta</taxon>
        <taxon>Pterygota</taxon>
        <taxon>Neoptera</taxon>
        <taxon>Endopterygota</taxon>
        <taxon>Hymenoptera</taxon>
        <taxon>Apocrita</taxon>
        <taxon>Aculeata</taxon>
        <taxon>Apoidea</taxon>
        <taxon>Anthophila</taxon>
        <taxon>Apidae</taxon>
        <taxon>Melipona</taxon>
    </lineage>
</organism>
<proteinExistence type="predicted"/>
<dbReference type="STRING" id="166423.A0A0M9ABR2"/>
<dbReference type="PROSITE" id="PS00636">
    <property type="entry name" value="DNAJ_1"/>
    <property type="match status" value="1"/>
</dbReference>
<dbReference type="Pfam" id="PF00226">
    <property type="entry name" value="DnaJ"/>
    <property type="match status" value="1"/>
</dbReference>
<dbReference type="PANTHER" id="PTHR24078:SF519">
    <property type="entry name" value="DNAJ HOMOLOG SUBFAMILY B MEMBER 13"/>
    <property type="match status" value="1"/>
</dbReference>
<dbReference type="SUPFAM" id="SSF49493">
    <property type="entry name" value="HSP40/DnaJ peptide-binding domain"/>
    <property type="match status" value="2"/>
</dbReference>
<dbReference type="Gene3D" id="2.60.260.20">
    <property type="entry name" value="Urease metallochaperone UreE, N-terminal domain"/>
    <property type="match status" value="2"/>
</dbReference>
<dbReference type="InterPro" id="IPR008971">
    <property type="entry name" value="HSP40/DnaJ_pept-bd"/>
</dbReference>
<dbReference type="AlphaFoldDB" id="A0A0M9ABR2"/>
<accession>A0A0M9ABR2</accession>
<dbReference type="CDD" id="cd06257">
    <property type="entry name" value="DnaJ"/>
    <property type="match status" value="1"/>
</dbReference>
<keyword evidence="4" id="KW-1185">Reference proteome</keyword>
<dbReference type="SMART" id="SM00271">
    <property type="entry name" value="DnaJ"/>
    <property type="match status" value="1"/>
</dbReference>
<dbReference type="FunFam" id="1.10.287.110:FF:000106">
    <property type="entry name" value="Putative heat shock protein-like protein"/>
    <property type="match status" value="1"/>
</dbReference>
<dbReference type="FunFam" id="2.60.260.20:FF:000006">
    <property type="entry name" value="DnaJ subfamily B member 13"/>
    <property type="match status" value="1"/>
</dbReference>
<evidence type="ECO:0000313" key="3">
    <source>
        <dbReference type="EMBL" id="KOX81220.1"/>
    </source>
</evidence>
<dbReference type="Gene3D" id="1.10.287.110">
    <property type="entry name" value="DnaJ domain"/>
    <property type="match status" value="1"/>
</dbReference>
<dbReference type="PROSITE" id="PS50076">
    <property type="entry name" value="DNAJ_2"/>
    <property type="match status" value="1"/>
</dbReference>
<protein>
    <submittedName>
        <fullName evidence="3">DnaJ like protein subfamily B member 13</fullName>
    </submittedName>
</protein>
<dbReference type="PANTHER" id="PTHR24078">
    <property type="entry name" value="DNAJ HOMOLOG SUBFAMILY C MEMBER"/>
    <property type="match status" value="1"/>
</dbReference>
<gene>
    <name evidence="3" type="ORF">WN51_00128</name>
</gene>
<keyword evidence="1" id="KW-0143">Chaperone</keyword>
<evidence type="ECO:0000259" key="2">
    <source>
        <dbReference type="PROSITE" id="PS50076"/>
    </source>
</evidence>
<dbReference type="PRINTS" id="PR00625">
    <property type="entry name" value="JDOMAIN"/>
</dbReference>
<dbReference type="EMBL" id="KQ435689">
    <property type="protein sequence ID" value="KOX81220.1"/>
    <property type="molecule type" value="Genomic_DNA"/>
</dbReference>
<dbReference type="FunFam" id="2.60.260.20:FF:000002">
    <property type="entry name" value="Dnaj homolog subfamily b member"/>
    <property type="match status" value="1"/>
</dbReference>
<dbReference type="InterPro" id="IPR051339">
    <property type="entry name" value="DnaJ_subfamily_B"/>
</dbReference>
<name>A0A0M9ABR2_9HYME</name>
<dbReference type="GO" id="GO:0006457">
    <property type="term" value="P:protein folding"/>
    <property type="evidence" value="ECO:0007669"/>
    <property type="project" value="InterPro"/>
</dbReference>
<dbReference type="GO" id="GO:0051087">
    <property type="term" value="F:protein-folding chaperone binding"/>
    <property type="evidence" value="ECO:0007669"/>
    <property type="project" value="TreeGrafter"/>
</dbReference>
<dbReference type="InterPro" id="IPR018253">
    <property type="entry name" value="DnaJ_domain_CS"/>
</dbReference>
<dbReference type="InterPro" id="IPR001623">
    <property type="entry name" value="DnaJ_domain"/>
</dbReference>
<sequence>MSCDESCSCNRRGIDYYGVLSLKKDCNDLEIKAAFRRLAIRYNPKRAKGKCLSTIFALVAEAYDVLSDPLKRTIYDQFGEEGLKNGVPGAEEFIQPYTYHGEPMRTYKEFFGTESPYADLLYVLTQSLTLLEFPEGRGIKRKEEPLIKTLYLTLVEVFLGGIKKMKIQRLVLVGDDKSRTVTKEKILTIPIKPGIPTGTRIVFPEEGDQGPTKIPADRNGLIVVARIISLLSPKHVSVADVIFITEDRPHETFRREGSDLHMTVDIFLREALTGTVVTVNTLDDRTLRIPLTSVITPDYRKRVAGEGLPLPEDPKQRGSLIMSFNIEYPVYLPVSNKTYVKRAFDTSEDIRDTEYVHRLILANKMRKNVDFDVPVRRQPDRKLAFVCNT</sequence>
<dbReference type="InterPro" id="IPR036869">
    <property type="entry name" value="J_dom_sf"/>
</dbReference>
<dbReference type="SUPFAM" id="SSF46565">
    <property type="entry name" value="Chaperone J-domain"/>
    <property type="match status" value="1"/>
</dbReference>